<dbReference type="PROSITE" id="PS51257">
    <property type="entry name" value="PROKAR_LIPOPROTEIN"/>
    <property type="match status" value="1"/>
</dbReference>
<dbReference type="AlphaFoldDB" id="A0A6C0TZN3"/>
<dbReference type="Pfam" id="PF05960">
    <property type="entry name" value="DUF885"/>
    <property type="match status" value="1"/>
</dbReference>
<name>A0A6C0TZN3_9GAMM</name>
<dbReference type="KEGG" id="kim:G3T16_04865"/>
<dbReference type="PANTHER" id="PTHR33361:SF16">
    <property type="entry name" value="DUF885 DOMAIN-CONTAINING PROTEIN"/>
    <property type="match status" value="1"/>
</dbReference>
<dbReference type="PANTHER" id="PTHR33361">
    <property type="entry name" value="GLR0591 PROTEIN"/>
    <property type="match status" value="1"/>
</dbReference>
<feature type="signal peptide" evidence="1">
    <location>
        <begin position="1"/>
        <end position="23"/>
    </location>
</feature>
<organism evidence="2 3">
    <name type="scientific">Kineobactrum salinum</name>
    <dbReference type="NCBI Taxonomy" id="2708301"/>
    <lineage>
        <taxon>Bacteria</taxon>
        <taxon>Pseudomonadati</taxon>
        <taxon>Pseudomonadota</taxon>
        <taxon>Gammaproteobacteria</taxon>
        <taxon>Cellvibrionales</taxon>
        <taxon>Halieaceae</taxon>
        <taxon>Kineobactrum</taxon>
    </lineage>
</organism>
<dbReference type="EMBL" id="CP048711">
    <property type="protein sequence ID" value="QIB64819.1"/>
    <property type="molecule type" value="Genomic_DNA"/>
</dbReference>
<sequence>MYLNLLKITVCAGLLAVFVTACSREQAPAEPEPAAAPASPVSPETSIGQNAVSESVTAEFRTFLAENYAVDMAREPLTASYRGIKTNQDQWNSYSESHLQETREINEARLQQLAEFDRDALAPSDRLSWDLYKLDLERQLARDEFRHHLFVIQQFRGPHTMAPSSLINIHQVKDVADAEAYIGRLNNIENWFDEVIEQLEIRSEKNLLLADWQYPPMIEASRNVISGVPFTEEGGNSTLWEDFQAKVAALDIEQDSREQLLDEARRALVDVVQPAYEKLIAALEKQAENAPEADGVWKFTNGDAFYAERLRWFTTTDLTAEEVHQLGLQEVDRIHGLMREIMAQVEFEGELQEFFEFMRSDPQFYYPNTDAGREAYLTDARAAIDAIRPLLSEQFGLLPEAELVVKRVEAFREKSAGKAFYQGPPPDGSRPGIYYANLYDMTSMPTYQLEALAYHEGLPGHHMQRAISVELKGLPEFQRYASFTAYSEGWGLYSEELAKDMGMYEDPYSDFGRLALELWRACRLVVDTGLHNKRWTREEAIAYLLENTPNSETDSTKAIERYIAMPGQATAYLVGKLKIMELRERAREELGEQFDIRAFHDEVLKHGPVPMSLLEQNVERLIADTLAAKAD</sequence>
<accession>A0A6C0TZN3</accession>
<keyword evidence="3" id="KW-1185">Reference proteome</keyword>
<evidence type="ECO:0000256" key="1">
    <source>
        <dbReference type="SAM" id="SignalP"/>
    </source>
</evidence>
<evidence type="ECO:0000313" key="2">
    <source>
        <dbReference type="EMBL" id="QIB64819.1"/>
    </source>
</evidence>
<proteinExistence type="predicted"/>
<gene>
    <name evidence="2" type="ORF">G3T16_04865</name>
</gene>
<dbReference type="InterPro" id="IPR010281">
    <property type="entry name" value="DUF885"/>
</dbReference>
<reference evidence="2 3" key="1">
    <citation type="submission" date="2020-02" db="EMBL/GenBank/DDBJ databases">
        <title>Genome sequencing for Kineobactrum sp. M2.</title>
        <authorList>
            <person name="Park S.-J."/>
        </authorList>
    </citation>
    <scope>NUCLEOTIDE SEQUENCE [LARGE SCALE GENOMIC DNA]</scope>
    <source>
        <strain evidence="2 3">M2</strain>
    </source>
</reference>
<dbReference type="Proteomes" id="UP000477680">
    <property type="component" value="Chromosome"/>
</dbReference>
<keyword evidence="1" id="KW-0732">Signal</keyword>
<feature type="chain" id="PRO_5025371040" evidence="1">
    <location>
        <begin position="24"/>
        <end position="631"/>
    </location>
</feature>
<evidence type="ECO:0000313" key="3">
    <source>
        <dbReference type="Proteomes" id="UP000477680"/>
    </source>
</evidence>
<protein>
    <submittedName>
        <fullName evidence="2">DUF885 domain-containing protein</fullName>
    </submittedName>
</protein>
<dbReference type="RefSeq" id="WP_163494069.1">
    <property type="nucleotide sequence ID" value="NZ_CP048711.1"/>
</dbReference>